<comment type="pathway">
    <text evidence="1">Amino-acid biosynthesis; L-histidine biosynthesis; L-histidine from 5-phospho-alpha-D-ribose 1-diphosphate: step 5/9.</text>
</comment>
<feature type="domain" description="Glutamine amidotransferase" evidence="10">
    <location>
        <begin position="31"/>
        <end position="117"/>
    </location>
</feature>
<dbReference type="GO" id="GO:0000105">
    <property type="term" value="P:L-histidine biosynthetic process"/>
    <property type="evidence" value="ECO:0007669"/>
    <property type="project" value="UniProtKB-UniPathway"/>
</dbReference>
<evidence type="ECO:0000256" key="1">
    <source>
        <dbReference type="ARBA" id="ARBA00005091"/>
    </source>
</evidence>
<dbReference type="PROSITE" id="PS51273">
    <property type="entry name" value="GATASE_TYPE_1"/>
    <property type="match status" value="1"/>
</dbReference>
<evidence type="ECO:0000256" key="9">
    <source>
        <dbReference type="ARBA" id="ARBA00049534"/>
    </source>
</evidence>
<evidence type="ECO:0000256" key="7">
    <source>
        <dbReference type="ARBA" id="ARBA00023239"/>
    </source>
</evidence>
<gene>
    <name evidence="11" type="primary">hisH_31</name>
    <name evidence="11" type="ORF">SDC9_115958</name>
</gene>
<dbReference type="GO" id="GO:0016829">
    <property type="term" value="F:lyase activity"/>
    <property type="evidence" value="ECO:0007669"/>
    <property type="project" value="UniProtKB-KW"/>
</dbReference>
<dbReference type="UniPathway" id="UPA00031">
    <property type="reaction ID" value="UER00010"/>
</dbReference>
<dbReference type="AlphaFoldDB" id="A0A645C4Y7"/>
<dbReference type="PANTHER" id="PTHR42701">
    <property type="entry name" value="IMIDAZOLE GLYCEROL PHOSPHATE SYNTHASE SUBUNIT HISH"/>
    <property type="match status" value="1"/>
</dbReference>
<dbReference type="NCBIfam" id="TIGR01855">
    <property type="entry name" value="IMP_synth_hisH"/>
    <property type="match status" value="1"/>
</dbReference>
<name>A0A645C4Y7_9ZZZZ</name>
<dbReference type="EC" id="2.4.2.-" evidence="11"/>
<keyword evidence="3" id="KW-0028">Amino-acid biosynthesis</keyword>
<comment type="catalytic activity">
    <reaction evidence="8">
        <text>5-[(5-phospho-1-deoxy-D-ribulos-1-ylimino)methylamino]-1-(5-phospho-beta-D-ribosyl)imidazole-4-carboxamide + L-glutamine = D-erythro-1-(imidazol-4-yl)glycerol 3-phosphate + 5-amino-1-(5-phospho-beta-D-ribosyl)imidazole-4-carboxamide + L-glutamate + H(+)</text>
        <dbReference type="Rhea" id="RHEA:24793"/>
        <dbReference type="ChEBI" id="CHEBI:15378"/>
        <dbReference type="ChEBI" id="CHEBI:29985"/>
        <dbReference type="ChEBI" id="CHEBI:58278"/>
        <dbReference type="ChEBI" id="CHEBI:58359"/>
        <dbReference type="ChEBI" id="CHEBI:58475"/>
        <dbReference type="ChEBI" id="CHEBI:58525"/>
        <dbReference type="EC" id="4.3.2.10"/>
    </reaction>
</comment>
<comment type="catalytic activity">
    <reaction evidence="9">
        <text>L-glutamine + H2O = L-glutamate + NH4(+)</text>
        <dbReference type="Rhea" id="RHEA:15889"/>
        <dbReference type="ChEBI" id="CHEBI:15377"/>
        <dbReference type="ChEBI" id="CHEBI:28938"/>
        <dbReference type="ChEBI" id="CHEBI:29985"/>
        <dbReference type="ChEBI" id="CHEBI:58359"/>
        <dbReference type="EC" id="3.5.1.2"/>
    </reaction>
</comment>
<sequence length="125" mass="13137">MLFDSSEEAPGVPGLGIVPGAVKLFPPGPGKVPHMGWNSMHVAAPAPRGLAVVAGADEFFYFVHSFYVAPADPSWIGGVTEYNGVAFAAAVARGNLTATQFHPEKSQKPGLAILRSFVELCDEAR</sequence>
<dbReference type="InterPro" id="IPR029062">
    <property type="entry name" value="Class_I_gatase-like"/>
</dbReference>
<proteinExistence type="predicted"/>
<evidence type="ECO:0000256" key="2">
    <source>
        <dbReference type="ARBA" id="ARBA00011152"/>
    </source>
</evidence>
<accession>A0A645C4Y7</accession>
<evidence type="ECO:0000256" key="6">
    <source>
        <dbReference type="ARBA" id="ARBA00023102"/>
    </source>
</evidence>
<keyword evidence="6" id="KW-0368">Histidine biosynthesis</keyword>
<protein>
    <submittedName>
        <fullName evidence="11">Imidazole glycerol phosphate synthase subunit HisH</fullName>
        <ecNumber evidence="11">2.4.2.-</ecNumber>
    </submittedName>
</protein>
<dbReference type="GO" id="GO:0000107">
    <property type="term" value="F:imidazoleglycerol-phosphate synthase activity"/>
    <property type="evidence" value="ECO:0007669"/>
    <property type="project" value="RHEA"/>
</dbReference>
<reference evidence="11" key="1">
    <citation type="submission" date="2019-08" db="EMBL/GenBank/DDBJ databases">
        <authorList>
            <person name="Kucharzyk K."/>
            <person name="Murdoch R.W."/>
            <person name="Higgins S."/>
            <person name="Loffler F."/>
        </authorList>
    </citation>
    <scope>NUCLEOTIDE SEQUENCE</scope>
</reference>
<dbReference type="InterPro" id="IPR017926">
    <property type="entry name" value="GATASE"/>
</dbReference>
<dbReference type="SUPFAM" id="SSF52317">
    <property type="entry name" value="Class I glutamine amidotransferase-like"/>
    <property type="match status" value="1"/>
</dbReference>
<dbReference type="EMBL" id="VSSQ01022599">
    <property type="protein sequence ID" value="MPM69014.1"/>
    <property type="molecule type" value="Genomic_DNA"/>
</dbReference>
<evidence type="ECO:0000256" key="4">
    <source>
        <dbReference type="ARBA" id="ARBA00022801"/>
    </source>
</evidence>
<keyword evidence="5" id="KW-0315">Glutamine amidotransferase</keyword>
<evidence type="ECO:0000256" key="3">
    <source>
        <dbReference type="ARBA" id="ARBA00022605"/>
    </source>
</evidence>
<evidence type="ECO:0000256" key="8">
    <source>
        <dbReference type="ARBA" id="ARBA00047838"/>
    </source>
</evidence>
<dbReference type="GO" id="GO:0004359">
    <property type="term" value="F:glutaminase activity"/>
    <property type="evidence" value="ECO:0007669"/>
    <property type="project" value="UniProtKB-EC"/>
</dbReference>
<dbReference type="PANTHER" id="PTHR42701:SF1">
    <property type="entry name" value="IMIDAZOLE GLYCEROL PHOSPHATE SYNTHASE SUBUNIT HISH"/>
    <property type="match status" value="1"/>
</dbReference>
<keyword evidence="11" id="KW-0328">Glycosyltransferase</keyword>
<keyword evidence="7" id="KW-0456">Lyase</keyword>
<organism evidence="11">
    <name type="scientific">bioreactor metagenome</name>
    <dbReference type="NCBI Taxonomy" id="1076179"/>
    <lineage>
        <taxon>unclassified sequences</taxon>
        <taxon>metagenomes</taxon>
        <taxon>ecological metagenomes</taxon>
    </lineage>
</organism>
<dbReference type="InterPro" id="IPR010139">
    <property type="entry name" value="Imidazole-glycPsynth_HisH"/>
</dbReference>
<comment type="subunit">
    <text evidence="2">Heterodimer of HisH and HisF.</text>
</comment>
<evidence type="ECO:0000259" key="10">
    <source>
        <dbReference type="Pfam" id="PF00117"/>
    </source>
</evidence>
<comment type="caution">
    <text evidence="11">The sequence shown here is derived from an EMBL/GenBank/DDBJ whole genome shotgun (WGS) entry which is preliminary data.</text>
</comment>
<evidence type="ECO:0000313" key="11">
    <source>
        <dbReference type="EMBL" id="MPM69014.1"/>
    </source>
</evidence>
<evidence type="ECO:0000256" key="5">
    <source>
        <dbReference type="ARBA" id="ARBA00022962"/>
    </source>
</evidence>
<dbReference type="Pfam" id="PF00117">
    <property type="entry name" value="GATase"/>
    <property type="match status" value="1"/>
</dbReference>
<keyword evidence="4" id="KW-0378">Hydrolase</keyword>
<dbReference type="Gene3D" id="3.40.50.880">
    <property type="match status" value="1"/>
</dbReference>
<keyword evidence="11" id="KW-0808">Transferase</keyword>